<evidence type="ECO:0000259" key="2">
    <source>
        <dbReference type="PROSITE" id="PS50110"/>
    </source>
</evidence>
<organism evidence="3 4">
    <name type="scientific">Tumebacillus avium</name>
    <dbReference type="NCBI Taxonomy" id="1903704"/>
    <lineage>
        <taxon>Bacteria</taxon>
        <taxon>Bacillati</taxon>
        <taxon>Bacillota</taxon>
        <taxon>Bacilli</taxon>
        <taxon>Bacillales</taxon>
        <taxon>Alicyclobacillaceae</taxon>
        <taxon>Tumebacillus</taxon>
    </lineage>
</organism>
<evidence type="ECO:0000313" key="3">
    <source>
        <dbReference type="EMBL" id="ARU60024.1"/>
    </source>
</evidence>
<dbReference type="AlphaFoldDB" id="A0A1Y0IKY4"/>
<keyword evidence="4" id="KW-1185">Reference proteome</keyword>
<evidence type="ECO:0000256" key="1">
    <source>
        <dbReference type="PROSITE-ProRule" id="PRU00169"/>
    </source>
</evidence>
<proteinExistence type="predicted"/>
<dbReference type="OrthoDB" id="1684633at2"/>
<dbReference type="RefSeq" id="WP_087455412.1">
    <property type="nucleotide sequence ID" value="NZ_CP021434.1"/>
</dbReference>
<dbReference type="Pfam" id="PF08664">
    <property type="entry name" value="YcbB"/>
    <property type="match status" value="1"/>
</dbReference>
<keyword evidence="3" id="KW-0238">DNA-binding</keyword>
<dbReference type="GO" id="GO:0003677">
    <property type="term" value="F:DNA binding"/>
    <property type="evidence" value="ECO:0007669"/>
    <property type="project" value="UniProtKB-KW"/>
</dbReference>
<sequence length="303" mass="33924">MRYYLIEDDAATRRMLERIVTGEGLGEIVGVSSSGSEVTIGDVATADIILIDLLMPGRDGIETILALREQGYLGRFVMISQVENKEMVADAYLSGVDTFIHKPVNRFEVLSVLRRVAEHRQLEQSLTSIRRSLSALDLAQPAVAVQTTVRTFEACASDLLSRLGISGEAGAYDLARILNFLRRQEGLGHQLAHDLPTLKELYQSVLHSDNSGLSGEQLQREIKAMEQRLRRTILQALGHMASIGLTDYANPTFEHYAPRLFDFQEVRLRMTELEEGERTTKCRLNIKKFISALYAETKAQLEA</sequence>
<dbReference type="InterPro" id="IPR052048">
    <property type="entry name" value="ST_Response_Regulator"/>
</dbReference>
<dbReference type="Pfam" id="PF00072">
    <property type="entry name" value="Response_reg"/>
    <property type="match status" value="1"/>
</dbReference>
<dbReference type="GO" id="GO:0000160">
    <property type="term" value="P:phosphorelay signal transduction system"/>
    <property type="evidence" value="ECO:0007669"/>
    <property type="project" value="InterPro"/>
</dbReference>
<dbReference type="PROSITE" id="PS50110">
    <property type="entry name" value="RESPONSE_REGULATORY"/>
    <property type="match status" value="1"/>
</dbReference>
<dbReference type="InterPro" id="IPR013972">
    <property type="entry name" value="YcbB"/>
</dbReference>
<dbReference type="SUPFAM" id="SSF52172">
    <property type="entry name" value="CheY-like"/>
    <property type="match status" value="1"/>
</dbReference>
<dbReference type="PANTHER" id="PTHR43228">
    <property type="entry name" value="TWO-COMPONENT RESPONSE REGULATOR"/>
    <property type="match status" value="1"/>
</dbReference>
<keyword evidence="1" id="KW-0597">Phosphoprotein</keyword>
<dbReference type="PANTHER" id="PTHR43228:SF8">
    <property type="entry name" value="TRANSCRIPTIONAL REGULATORY PROTEIN GLNL"/>
    <property type="match status" value="1"/>
</dbReference>
<dbReference type="Proteomes" id="UP000195437">
    <property type="component" value="Chromosome"/>
</dbReference>
<dbReference type="InterPro" id="IPR001789">
    <property type="entry name" value="Sig_transdc_resp-reg_receiver"/>
</dbReference>
<gene>
    <name evidence="3" type="ORF">CBW65_02300</name>
</gene>
<dbReference type="KEGG" id="tum:CBW65_02300"/>
<protein>
    <submittedName>
        <fullName evidence="3">DNA-binding protein</fullName>
    </submittedName>
</protein>
<accession>A0A1Y0IKY4</accession>
<name>A0A1Y0IKY4_9BACL</name>
<evidence type="ECO:0000313" key="4">
    <source>
        <dbReference type="Proteomes" id="UP000195437"/>
    </source>
</evidence>
<dbReference type="Gene3D" id="3.40.50.2300">
    <property type="match status" value="1"/>
</dbReference>
<reference evidence="4" key="1">
    <citation type="submission" date="2017-05" db="EMBL/GenBank/DDBJ databases">
        <authorList>
            <person name="Sung H."/>
        </authorList>
    </citation>
    <scope>NUCLEOTIDE SEQUENCE [LARGE SCALE GENOMIC DNA]</scope>
    <source>
        <strain evidence="4">AR23208</strain>
    </source>
</reference>
<feature type="domain" description="Response regulatory" evidence="2">
    <location>
        <begin position="2"/>
        <end position="117"/>
    </location>
</feature>
<feature type="modified residue" description="4-aspartylphosphate" evidence="1">
    <location>
        <position position="52"/>
    </location>
</feature>
<dbReference type="InterPro" id="IPR011006">
    <property type="entry name" value="CheY-like_superfamily"/>
</dbReference>
<dbReference type="SMART" id="SM00448">
    <property type="entry name" value="REC"/>
    <property type="match status" value="1"/>
</dbReference>
<dbReference type="EMBL" id="CP021434">
    <property type="protein sequence ID" value="ARU60024.1"/>
    <property type="molecule type" value="Genomic_DNA"/>
</dbReference>